<comment type="caution">
    <text evidence="2">The sequence shown here is derived from an EMBL/GenBank/DDBJ whole genome shotgun (WGS) entry which is preliminary data.</text>
</comment>
<dbReference type="Gene3D" id="3.20.20.450">
    <property type="entry name" value="EAL domain"/>
    <property type="match status" value="1"/>
</dbReference>
<dbReference type="InterPro" id="IPR001633">
    <property type="entry name" value="EAL_dom"/>
</dbReference>
<evidence type="ECO:0000313" key="2">
    <source>
        <dbReference type="EMBL" id="MFC4621020.1"/>
    </source>
</evidence>
<dbReference type="PANTHER" id="PTHR33121:SF76">
    <property type="entry name" value="SIGNALING PROTEIN"/>
    <property type="match status" value="1"/>
</dbReference>
<dbReference type="CDD" id="cd01948">
    <property type="entry name" value="EAL"/>
    <property type="match status" value="1"/>
</dbReference>
<evidence type="ECO:0000259" key="1">
    <source>
        <dbReference type="PROSITE" id="PS50883"/>
    </source>
</evidence>
<dbReference type="SMART" id="SM00052">
    <property type="entry name" value="EAL"/>
    <property type="match status" value="1"/>
</dbReference>
<proteinExistence type="predicted"/>
<dbReference type="Pfam" id="PF00563">
    <property type="entry name" value="EAL"/>
    <property type="match status" value="1"/>
</dbReference>
<feature type="domain" description="EAL" evidence="1">
    <location>
        <begin position="160"/>
        <end position="401"/>
    </location>
</feature>
<evidence type="ECO:0000313" key="3">
    <source>
        <dbReference type="Proteomes" id="UP001595967"/>
    </source>
</evidence>
<protein>
    <submittedName>
        <fullName evidence="2">EAL domain-containing protein</fullName>
    </submittedName>
</protein>
<dbReference type="InterPro" id="IPR035919">
    <property type="entry name" value="EAL_sf"/>
</dbReference>
<sequence length="401" mass="43282">MPPPTPLAIVIRCTDPQQLQDIFGPHIARQALQHLGHAVTALLQRLLGQFAPLAHLRRDPQGLWATLFTERPSALPRSPQEVCASLEAAGQHLLLQAIHEVFGAGTGMRLTCTVEVRPLGQAAWDAWLAQGTPGPTGWPQPAADVPPRLSPQAQDAVDHEASAARQIQAFLHDGPALRTLLQPIVRMADRRTVGYEALTRGPVNSPLERPDQLFAAAQACGQTVALELHCAALALQRTAGRLPPGQYLTLNLGPQALQHWAQQPQCLPLHGHTNVVVELTEHLPLDQAQALHQGLAHLRRQGLRLALDDTGCGFADLATAQALRPDIVKLCITVVQHATLGTAARAELQQAVAQLHAWGCQVLAEGIETEAQHTALHSYDIALAQGWLYGKPCAWERVLSA</sequence>
<accession>A0ABV9GWJ9</accession>
<dbReference type="EMBL" id="JBHSEW010000001">
    <property type="protein sequence ID" value="MFC4621020.1"/>
    <property type="molecule type" value="Genomic_DNA"/>
</dbReference>
<dbReference type="PROSITE" id="PS50883">
    <property type="entry name" value="EAL"/>
    <property type="match status" value="1"/>
</dbReference>
<dbReference type="Proteomes" id="UP001595967">
    <property type="component" value="Unassembled WGS sequence"/>
</dbReference>
<dbReference type="InterPro" id="IPR050706">
    <property type="entry name" value="Cyclic-di-GMP_PDE-like"/>
</dbReference>
<dbReference type="PANTHER" id="PTHR33121">
    <property type="entry name" value="CYCLIC DI-GMP PHOSPHODIESTERASE PDEF"/>
    <property type="match status" value="1"/>
</dbReference>
<keyword evidence="3" id="KW-1185">Reference proteome</keyword>
<name>A0ABV9GWJ9_9BURK</name>
<gene>
    <name evidence="2" type="ORF">ACFO3A_02160</name>
</gene>
<dbReference type="RefSeq" id="WP_377723546.1">
    <property type="nucleotide sequence ID" value="NZ_JBHSEW010000001.1"/>
</dbReference>
<reference evidence="3" key="1">
    <citation type="journal article" date="2019" name="Int. J. Syst. Evol. Microbiol.">
        <title>The Global Catalogue of Microorganisms (GCM) 10K type strain sequencing project: providing services to taxonomists for standard genome sequencing and annotation.</title>
        <authorList>
            <consortium name="The Broad Institute Genomics Platform"/>
            <consortium name="The Broad Institute Genome Sequencing Center for Infectious Disease"/>
            <person name="Wu L."/>
            <person name="Ma J."/>
        </authorList>
    </citation>
    <scope>NUCLEOTIDE SEQUENCE [LARGE SCALE GENOMIC DNA]</scope>
    <source>
        <strain evidence="3">JCM 11650</strain>
    </source>
</reference>
<organism evidence="2 3">
    <name type="scientific">Comamonas nitrativorans</name>
    <dbReference type="NCBI Taxonomy" id="108437"/>
    <lineage>
        <taxon>Bacteria</taxon>
        <taxon>Pseudomonadati</taxon>
        <taxon>Pseudomonadota</taxon>
        <taxon>Betaproteobacteria</taxon>
        <taxon>Burkholderiales</taxon>
        <taxon>Comamonadaceae</taxon>
        <taxon>Comamonas</taxon>
    </lineage>
</organism>
<dbReference type="SUPFAM" id="SSF141868">
    <property type="entry name" value="EAL domain-like"/>
    <property type="match status" value="1"/>
</dbReference>